<feature type="domain" description="Carrier" evidence="4">
    <location>
        <begin position="775"/>
        <end position="854"/>
    </location>
</feature>
<gene>
    <name evidence="5" type="ORF">PT974_01753</name>
</gene>
<reference evidence="5 6" key="1">
    <citation type="submission" date="2024-01" db="EMBL/GenBank/DDBJ databases">
        <title>Complete genome of Cladobotryum mycophilum ATHUM6906.</title>
        <authorList>
            <person name="Christinaki A.C."/>
            <person name="Myridakis A.I."/>
            <person name="Kouvelis V.N."/>
        </authorList>
    </citation>
    <scope>NUCLEOTIDE SEQUENCE [LARGE SCALE GENOMIC DNA]</scope>
    <source>
        <strain evidence="5 6">ATHUM6906</strain>
    </source>
</reference>
<dbReference type="CDD" id="cd19542">
    <property type="entry name" value="CT_NRPS-like"/>
    <property type="match status" value="1"/>
</dbReference>
<dbReference type="EMBL" id="JAVFKD010000002">
    <property type="protein sequence ID" value="KAK5996419.1"/>
    <property type="molecule type" value="Genomic_DNA"/>
</dbReference>
<keyword evidence="1" id="KW-0596">Phosphopantetheine</keyword>
<proteinExistence type="predicted"/>
<dbReference type="Gene3D" id="3.30.300.30">
    <property type="match status" value="1"/>
</dbReference>
<dbReference type="PANTHER" id="PTHR45527">
    <property type="entry name" value="NONRIBOSOMAL PEPTIDE SYNTHETASE"/>
    <property type="match status" value="1"/>
</dbReference>
<dbReference type="SUPFAM" id="SSF52777">
    <property type="entry name" value="CoA-dependent acyltransferases"/>
    <property type="match status" value="3"/>
</dbReference>
<dbReference type="Pfam" id="PF00550">
    <property type="entry name" value="PP-binding"/>
    <property type="match status" value="1"/>
</dbReference>
<dbReference type="Pfam" id="PF00668">
    <property type="entry name" value="Condensation"/>
    <property type="match status" value="1"/>
</dbReference>
<accession>A0ABR0SWB4</accession>
<dbReference type="CDD" id="cd05918">
    <property type="entry name" value="A_NRPS_SidN3_like"/>
    <property type="match status" value="1"/>
</dbReference>
<evidence type="ECO:0000313" key="6">
    <source>
        <dbReference type="Proteomes" id="UP001338125"/>
    </source>
</evidence>
<evidence type="ECO:0000256" key="3">
    <source>
        <dbReference type="ARBA" id="ARBA00022598"/>
    </source>
</evidence>
<dbReference type="InterPro" id="IPR009081">
    <property type="entry name" value="PP-bd_ACP"/>
</dbReference>
<dbReference type="NCBIfam" id="TIGR01733">
    <property type="entry name" value="AA-adenyl-dom"/>
    <property type="match status" value="1"/>
</dbReference>
<dbReference type="SUPFAM" id="SSF56801">
    <property type="entry name" value="Acetyl-CoA synthetase-like"/>
    <property type="match status" value="1"/>
</dbReference>
<comment type="caution">
    <text evidence="5">The sequence shown here is derived from an EMBL/GenBank/DDBJ whole genome shotgun (WGS) entry which is preliminary data.</text>
</comment>
<dbReference type="Gene3D" id="3.30.559.10">
    <property type="entry name" value="Chloramphenicol acetyltransferase-like domain"/>
    <property type="match status" value="1"/>
</dbReference>
<evidence type="ECO:0000256" key="2">
    <source>
        <dbReference type="ARBA" id="ARBA00022553"/>
    </source>
</evidence>
<evidence type="ECO:0000259" key="4">
    <source>
        <dbReference type="PROSITE" id="PS50075"/>
    </source>
</evidence>
<evidence type="ECO:0000313" key="5">
    <source>
        <dbReference type="EMBL" id="KAK5996419.1"/>
    </source>
</evidence>
<dbReference type="PROSITE" id="PS00012">
    <property type="entry name" value="PHOSPHOPANTETHEINE"/>
    <property type="match status" value="1"/>
</dbReference>
<dbReference type="InterPro" id="IPR000873">
    <property type="entry name" value="AMP-dep_synth/lig_dom"/>
</dbReference>
<protein>
    <submittedName>
        <fullName evidence="5">Nonribosomal peptide synthetase dtxS1</fullName>
    </submittedName>
</protein>
<dbReference type="InterPro" id="IPR045851">
    <property type="entry name" value="AMP-bd_C_sf"/>
</dbReference>
<keyword evidence="2" id="KW-0597">Phosphoprotein</keyword>
<dbReference type="Pfam" id="PF00501">
    <property type="entry name" value="AMP-binding"/>
    <property type="match status" value="1"/>
</dbReference>
<dbReference type="SUPFAM" id="SSF47336">
    <property type="entry name" value="ACP-like"/>
    <property type="match status" value="1"/>
</dbReference>
<evidence type="ECO:0000256" key="1">
    <source>
        <dbReference type="ARBA" id="ARBA00022450"/>
    </source>
</evidence>
<dbReference type="InterPro" id="IPR023213">
    <property type="entry name" value="CAT-like_dom_sf"/>
</dbReference>
<name>A0ABR0SWB4_9HYPO</name>
<sequence>MGAFIEDGGSSESSRISLTAPVFTSFPTIPSSVQNVFPDQSLKYEFLRPLDLPSGSSSSSLVQAAFALVASHMASTDNIVFGVSDHNRIVPVTVKLFKDQKVQDYMQMMQEETEDVSQEESNNAMDFQTLLRLYSSPNAITSVSSIHGNGDIPPSYFKPPALTIQLQQNPGQTSLTADYDPRVIDTWLVQQLLERLEFVLHQLNESSPDQQLNHIKMMTPQDQELIWELNSTVPKVVERCIHDLIKEQVDARPNAPAVNAWDGDFTYGELDELASRLASQLIRLGIKADMLVPVCFEKSKWTQVAALAVLKAGGGFVLLDSTLPESRLRSICDQLGSEVILSSKNNQELSARLAQLVVRVDLESIQALDFPTDEQSQSQPPSPSSAMYTVFTSGSTGAPKGVIMTHANFCTALHYQLQPFRYTEESRSFDFSSYAFDVATYNMIATFVSGGCLCVPEEKDRRESLGESMAAFRATLTMLTPTVARLLDPNTLPDMKTVILLGEAVFGKDAEPWWGKSHVINAYGPAECVITTANWTAKTPDEVMHIGKGVGLVCWVVDPEDHNRLLAPGLVGELLMEGPLVGRGYLDKPEQTAKAFIEDPEFLVKGTAKYPGRHGRLYKSGDLVRYNNKDGSLTYMGRKDTQVKIRGQRVELSEIEFHVQACVPGVSQAIAEMIKPKGENADPVLAAFVELGDRAGAAKTDAIDAVILEISEETQQKLEKSLPIYMVPSVLFSMPAIPSTPTGKTDRKRLREIGGSLTVSELAALRTVSQGTKRQPINEIEKQLQEIWCRALKMQPAMVGMDDTFASLGGNSIDAMKVVAAARGSSIGLSIADIIQKKTIARISDGIGMIKTSTPKEQAPNGTLAAVDSEFRGVCKYLLGVQSEDIEAIFPCSPTQEYILGVQHQDTTNYRLCLGFEVQLSGENAKLDLDRLEQAWRELVNRHGMLRTTFVHCRVGDKIKRHFVTLKNVEPSISYLKQGQEAKARDVRNNGGPFYKPNGPQHHLTICKVDEQRAFLQLQINHAVFDGFSIDIFCKDLRAAYHGNLGPVGNYGDFIRYLQAQPREERLDFWSNHLADAYPTLFPLSAGVMDECASYRPFSVPGIDSTRIRAFCAEWQLMHPTLIHTAWSFVLSAYTGIKTPIFGTFCLGRDVPVDKSERTWGPFIGLIPYKVALNKPQTVIETLQVAQSDYLASTAYQHTSVAEIEQTPMFEGSKLFNSHITYQKAWSTGVSTEDPLTIKYAEEWDPNDYEVGVRPIETPEGFDIQLNFRAGCLSVKMATRLANDYGKAISLILDNPSLRFEDLKL</sequence>
<dbReference type="InterPro" id="IPR036736">
    <property type="entry name" value="ACP-like_sf"/>
</dbReference>
<dbReference type="Gene3D" id="3.30.559.30">
    <property type="entry name" value="Nonribosomal peptide synthetase, condensation domain"/>
    <property type="match status" value="2"/>
</dbReference>
<dbReference type="InterPro" id="IPR006162">
    <property type="entry name" value="Ppantetheine_attach_site"/>
</dbReference>
<dbReference type="Gene3D" id="3.40.50.12780">
    <property type="entry name" value="N-terminal domain of ligase-like"/>
    <property type="match status" value="1"/>
</dbReference>
<dbReference type="InterPro" id="IPR010071">
    <property type="entry name" value="AA_adenyl_dom"/>
</dbReference>
<dbReference type="Gene3D" id="1.10.1200.10">
    <property type="entry name" value="ACP-like"/>
    <property type="match status" value="1"/>
</dbReference>
<dbReference type="PROSITE" id="PS50075">
    <property type="entry name" value="CARRIER"/>
    <property type="match status" value="1"/>
</dbReference>
<organism evidence="5 6">
    <name type="scientific">Cladobotryum mycophilum</name>
    <dbReference type="NCBI Taxonomy" id="491253"/>
    <lineage>
        <taxon>Eukaryota</taxon>
        <taxon>Fungi</taxon>
        <taxon>Dikarya</taxon>
        <taxon>Ascomycota</taxon>
        <taxon>Pezizomycotina</taxon>
        <taxon>Sordariomycetes</taxon>
        <taxon>Hypocreomycetidae</taxon>
        <taxon>Hypocreales</taxon>
        <taxon>Hypocreaceae</taxon>
        <taxon>Cladobotryum</taxon>
    </lineage>
</organism>
<dbReference type="InterPro" id="IPR001242">
    <property type="entry name" value="Condensation_dom"/>
</dbReference>
<dbReference type="PANTHER" id="PTHR45527:SF12">
    <property type="entry name" value="NONRIBOSOMAL PEPTIDE SYNTHETASE IVOA"/>
    <property type="match status" value="1"/>
</dbReference>
<keyword evidence="3" id="KW-0436">Ligase</keyword>
<dbReference type="InterPro" id="IPR042099">
    <property type="entry name" value="ANL_N_sf"/>
</dbReference>
<keyword evidence="6" id="KW-1185">Reference proteome</keyword>
<dbReference type="Proteomes" id="UP001338125">
    <property type="component" value="Unassembled WGS sequence"/>
</dbReference>